<dbReference type="Proteomes" id="UP001529235">
    <property type="component" value="Unassembled WGS sequence"/>
</dbReference>
<keyword evidence="2" id="KW-1185">Reference proteome</keyword>
<protein>
    <submittedName>
        <fullName evidence="1">Uncharacterized protein</fullName>
    </submittedName>
</protein>
<organism evidence="1 2">
    <name type="scientific">Ignisphaera cupida</name>
    <dbReference type="NCBI Taxonomy" id="3050454"/>
    <lineage>
        <taxon>Archaea</taxon>
        <taxon>Thermoproteota</taxon>
        <taxon>Thermoprotei</taxon>
        <taxon>Desulfurococcales</taxon>
        <taxon>Desulfurococcaceae</taxon>
        <taxon>Ignisphaera</taxon>
    </lineage>
</organism>
<dbReference type="RefSeq" id="WP_285274133.1">
    <property type="nucleotide sequence ID" value="NZ_JASNVW010000004.1"/>
</dbReference>
<gene>
    <name evidence="1" type="ORF">QPL79_07210</name>
</gene>
<dbReference type="EMBL" id="JASNVW010000004">
    <property type="protein sequence ID" value="MDK6029148.1"/>
    <property type="molecule type" value="Genomic_DNA"/>
</dbReference>
<proteinExistence type="predicted"/>
<evidence type="ECO:0000313" key="2">
    <source>
        <dbReference type="Proteomes" id="UP001529235"/>
    </source>
</evidence>
<reference evidence="1 2" key="1">
    <citation type="submission" date="2023-05" db="EMBL/GenBank/DDBJ databases">
        <title>A new hyperthermophilic archaea 'Ignisphaera cupida' sp. nov. and description of the family 'Ignisphaeraceae' fam. nov.</title>
        <authorList>
            <person name="Podosokorskaya O.A."/>
            <person name="Elcheninov A.G."/>
            <person name="Klukina A."/>
            <person name="Merkel A.Y."/>
        </authorList>
    </citation>
    <scope>NUCLEOTIDE SEQUENCE [LARGE SCALE GENOMIC DNA]</scope>
    <source>
        <strain evidence="1 2">4213-co</strain>
    </source>
</reference>
<accession>A0ABD4Z9A9</accession>
<dbReference type="AlphaFoldDB" id="A0ABD4Z9A9"/>
<evidence type="ECO:0000313" key="1">
    <source>
        <dbReference type="EMBL" id="MDK6029148.1"/>
    </source>
</evidence>
<name>A0ABD4Z9A9_9CREN</name>
<comment type="caution">
    <text evidence="1">The sequence shown here is derived from an EMBL/GenBank/DDBJ whole genome shotgun (WGS) entry which is preliminary data.</text>
</comment>
<sequence>MPKYHIASYAIAVKASASSLFGELSRHVNDPVILYVDRDDKEKLYLTIAVISKHWSI</sequence>